<reference evidence="4" key="1">
    <citation type="journal article" date="2019" name="Int. J. Syst. Evol. Microbiol.">
        <title>The Global Catalogue of Microorganisms (GCM) 10K type strain sequencing project: providing services to taxonomists for standard genome sequencing and annotation.</title>
        <authorList>
            <consortium name="The Broad Institute Genomics Platform"/>
            <consortium name="The Broad Institute Genome Sequencing Center for Infectious Disease"/>
            <person name="Wu L."/>
            <person name="Ma J."/>
        </authorList>
    </citation>
    <scope>NUCLEOTIDE SEQUENCE [LARGE SCALE GENOMIC DNA]</scope>
    <source>
        <strain evidence="4">KCTC 42986</strain>
    </source>
</reference>
<protein>
    <submittedName>
        <fullName evidence="3">NAD(P)/FAD-dependent oxidoreductase</fullName>
        <ecNumber evidence="3">1.-.-.-</ecNumber>
    </submittedName>
</protein>
<keyword evidence="1 3" id="KW-0560">Oxidoreductase</keyword>
<evidence type="ECO:0000259" key="2">
    <source>
        <dbReference type="Pfam" id="PF01266"/>
    </source>
</evidence>
<dbReference type="RefSeq" id="WP_390321708.1">
    <property type="nucleotide sequence ID" value="NZ_JBHRTP010000018.1"/>
</dbReference>
<feature type="domain" description="FAD dependent oxidoreductase" evidence="2">
    <location>
        <begin position="6"/>
        <end position="358"/>
    </location>
</feature>
<proteinExistence type="predicted"/>
<dbReference type="InterPro" id="IPR036188">
    <property type="entry name" value="FAD/NAD-bd_sf"/>
</dbReference>
<evidence type="ECO:0000256" key="1">
    <source>
        <dbReference type="ARBA" id="ARBA00023002"/>
    </source>
</evidence>
<name>A0ABV7F068_9BURK</name>
<dbReference type="EC" id="1.-.-.-" evidence="3"/>
<dbReference type="SUPFAM" id="SSF51905">
    <property type="entry name" value="FAD/NAD(P)-binding domain"/>
    <property type="match status" value="1"/>
</dbReference>
<gene>
    <name evidence="3" type="ORF">ACFOFO_06485</name>
</gene>
<dbReference type="Gene3D" id="3.30.9.10">
    <property type="entry name" value="D-Amino Acid Oxidase, subunit A, domain 2"/>
    <property type="match status" value="1"/>
</dbReference>
<dbReference type="PANTHER" id="PTHR13847">
    <property type="entry name" value="SARCOSINE DEHYDROGENASE-RELATED"/>
    <property type="match status" value="1"/>
</dbReference>
<dbReference type="Gene3D" id="3.50.50.60">
    <property type="entry name" value="FAD/NAD(P)-binding domain"/>
    <property type="match status" value="1"/>
</dbReference>
<dbReference type="Pfam" id="PF01266">
    <property type="entry name" value="DAO"/>
    <property type="match status" value="1"/>
</dbReference>
<evidence type="ECO:0000313" key="3">
    <source>
        <dbReference type="EMBL" id="MFC3107606.1"/>
    </source>
</evidence>
<dbReference type="InterPro" id="IPR006076">
    <property type="entry name" value="FAD-dep_OxRdtase"/>
</dbReference>
<dbReference type="GO" id="GO:0016491">
    <property type="term" value="F:oxidoreductase activity"/>
    <property type="evidence" value="ECO:0007669"/>
    <property type="project" value="UniProtKB-KW"/>
</dbReference>
<sequence>MTARPDVLVIGAGIIGAACADELTACGLTVTIVERDAVGSGATAAGMGHLVAMDDNPAELALTSYSIALWNQLVDANGDVDNERERHEYSRCGTIWVAADDEEMTAARAKQVTLAAHGIACDLLDAAMLYLLEPQLRPGLAGGLRVTGDAVVYPPKSAKILLERARRRGAQLIDGEVCTITGTGVTLSDGSRIDAAIVLVANGAACVQLLPELHTGGLIRPKKGHIVITDRYPDFIRHQLVELGYIKSAHAASGDSVAFNLQPRPTGQLLIGSSRQFDNTDKAVDLDIMTRMLAHAARFVPALSGLNAIRCWTGLRAASPDGLPLIGPHPTRPRVWLATGHEGLGITTSLATAKLLTAQILNQVAPISITPYLPARFAELASTHV</sequence>
<keyword evidence="4" id="KW-1185">Reference proteome</keyword>
<dbReference type="EMBL" id="JBHRTP010000018">
    <property type="protein sequence ID" value="MFC3107606.1"/>
    <property type="molecule type" value="Genomic_DNA"/>
</dbReference>
<dbReference type="Proteomes" id="UP001595530">
    <property type="component" value="Unassembled WGS sequence"/>
</dbReference>
<comment type="caution">
    <text evidence="3">The sequence shown here is derived from an EMBL/GenBank/DDBJ whole genome shotgun (WGS) entry which is preliminary data.</text>
</comment>
<dbReference type="PANTHER" id="PTHR13847:SF287">
    <property type="entry name" value="FAD-DEPENDENT OXIDOREDUCTASE DOMAIN-CONTAINING PROTEIN 1"/>
    <property type="match status" value="1"/>
</dbReference>
<accession>A0ABV7F068</accession>
<evidence type="ECO:0000313" key="4">
    <source>
        <dbReference type="Proteomes" id="UP001595530"/>
    </source>
</evidence>
<dbReference type="PROSITE" id="PS51257">
    <property type="entry name" value="PROKAR_LIPOPROTEIN"/>
    <property type="match status" value="1"/>
</dbReference>
<dbReference type="SUPFAM" id="SSF54373">
    <property type="entry name" value="FAD-linked reductases, C-terminal domain"/>
    <property type="match status" value="1"/>
</dbReference>
<organism evidence="3 4">
    <name type="scientific">Undibacterium arcticum</name>
    <dbReference type="NCBI Taxonomy" id="1762892"/>
    <lineage>
        <taxon>Bacteria</taxon>
        <taxon>Pseudomonadati</taxon>
        <taxon>Pseudomonadota</taxon>
        <taxon>Betaproteobacteria</taxon>
        <taxon>Burkholderiales</taxon>
        <taxon>Oxalobacteraceae</taxon>
        <taxon>Undibacterium</taxon>
    </lineage>
</organism>